<dbReference type="OrthoDB" id="637707at2"/>
<evidence type="ECO:0000313" key="2">
    <source>
        <dbReference type="Proteomes" id="UP000295668"/>
    </source>
</evidence>
<keyword evidence="2" id="KW-1185">Reference proteome</keyword>
<gene>
    <name evidence="1" type="ORF">EZJ43_16495</name>
</gene>
<protein>
    <submittedName>
        <fullName evidence="1">DUF4249 domain-containing protein</fullName>
    </submittedName>
</protein>
<proteinExistence type="predicted"/>
<organism evidence="1 2">
    <name type="scientific">Pedobacter changchengzhani</name>
    <dbReference type="NCBI Taxonomy" id="2529274"/>
    <lineage>
        <taxon>Bacteria</taxon>
        <taxon>Pseudomonadati</taxon>
        <taxon>Bacteroidota</taxon>
        <taxon>Sphingobacteriia</taxon>
        <taxon>Sphingobacteriales</taxon>
        <taxon>Sphingobacteriaceae</taxon>
        <taxon>Pedobacter</taxon>
    </lineage>
</organism>
<dbReference type="Pfam" id="PF14054">
    <property type="entry name" value="DUF4249"/>
    <property type="match status" value="1"/>
</dbReference>
<accession>A0A4R5MIC5</accession>
<evidence type="ECO:0000313" key="1">
    <source>
        <dbReference type="EMBL" id="TDG34845.1"/>
    </source>
</evidence>
<reference evidence="1 2" key="1">
    <citation type="submission" date="2019-02" db="EMBL/GenBank/DDBJ databases">
        <title>Pedobacter sp. nov., a novel speices isolated from soil of pinguins habitat in Antarcitica.</title>
        <authorList>
            <person name="He R.-H."/>
        </authorList>
    </citation>
    <scope>NUCLEOTIDE SEQUENCE [LARGE SCALE GENOMIC DNA]</scope>
    <source>
        <strain evidence="1 2">E01020</strain>
    </source>
</reference>
<dbReference type="InterPro" id="IPR025345">
    <property type="entry name" value="DUF4249"/>
</dbReference>
<sequence>MMRTIHRKQLHNKHRYLALFHQLHGILNFSIMNKLIILVFFVLSLSACKKIIQIDLNNAKPVLVIEGNIDDIFGIQQIKISKTNALDGDDVFPKISGATVKVTDNLGNVNVFTEASPGVYNKTMKGIVGRTYSLAVGFAGQTYIASSTMPKKVVLDSIGILKVNLFGKDRKNLVAYFKDPIDDVNFYRYYMYVNRNLVRNIYVSNDRLTNGNAIRQQFFYSSDDVDQLKTGDKVYLEMLNIDSNIFDYWYSLSQQVDRGPNQNATPSNPSSNITGGALGYFSAQTYQLDSLTVK</sequence>
<name>A0A4R5MIC5_9SPHI</name>
<comment type="caution">
    <text evidence="1">The sequence shown here is derived from an EMBL/GenBank/DDBJ whole genome shotgun (WGS) entry which is preliminary data.</text>
</comment>
<dbReference type="Proteomes" id="UP000295668">
    <property type="component" value="Unassembled WGS sequence"/>
</dbReference>
<dbReference type="EMBL" id="SJCY01000018">
    <property type="protein sequence ID" value="TDG34845.1"/>
    <property type="molecule type" value="Genomic_DNA"/>
</dbReference>
<dbReference type="AlphaFoldDB" id="A0A4R5MIC5"/>